<sequence length="71" mass="7910">MFNPLWDPPELWTWPSGPAFLELLKLIGEVVSGPKYSVHLDGPSHSRDLTEVGDSDESWLEKCCLDLAIGN</sequence>
<organism evidence="1 2">
    <name type="scientific">Prunus armeniaca</name>
    <name type="common">Apricot</name>
    <name type="synonym">Armeniaca vulgaris</name>
    <dbReference type="NCBI Taxonomy" id="36596"/>
    <lineage>
        <taxon>Eukaryota</taxon>
        <taxon>Viridiplantae</taxon>
        <taxon>Streptophyta</taxon>
        <taxon>Embryophyta</taxon>
        <taxon>Tracheophyta</taxon>
        <taxon>Spermatophyta</taxon>
        <taxon>Magnoliopsida</taxon>
        <taxon>eudicotyledons</taxon>
        <taxon>Gunneridae</taxon>
        <taxon>Pentapetalae</taxon>
        <taxon>rosids</taxon>
        <taxon>fabids</taxon>
        <taxon>Rosales</taxon>
        <taxon>Rosaceae</taxon>
        <taxon>Amygdaloideae</taxon>
        <taxon>Amygdaleae</taxon>
        <taxon>Prunus</taxon>
    </lineage>
</organism>
<dbReference type="Proteomes" id="UP000507245">
    <property type="component" value="Unassembled WGS sequence"/>
</dbReference>
<accession>A0A6J5X3I5</accession>
<protein>
    <submittedName>
        <fullName evidence="1">Uncharacterized protein</fullName>
    </submittedName>
</protein>
<keyword evidence="2" id="KW-1185">Reference proteome</keyword>
<gene>
    <name evidence="1" type="ORF">ORAREDHAP_LOCUS25672</name>
</gene>
<evidence type="ECO:0000313" key="1">
    <source>
        <dbReference type="EMBL" id="CAB4307153.1"/>
    </source>
</evidence>
<name>A0A6J5X3I5_PRUAR</name>
<evidence type="ECO:0000313" key="2">
    <source>
        <dbReference type="Proteomes" id="UP000507245"/>
    </source>
</evidence>
<proteinExistence type="predicted"/>
<reference evidence="2" key="1">
    <citation type="journal article" date="2020" name="Genome Biol.">
        <title>Gamete binning: chromosome-level and haplotype-resolved genome assembly enabled by high-throughput single-cell sequencing of gamete genomes.</title>
        <authorList>
            <person name="Campoy J.A."/>
            <person name="Sun H."/>
            <person name="Goel M."/>
            <person name="Jiao W.-B."/>
            <person name="Folz-Donahue K."/>
            <person name="Wang N."/>
            <person name="Rubio M."/>
            <person name="Liu C."/>
            <person name="Kukat C."/>
            <person name="Ruiz D."/>
            <person name="Huettel B."/>
            <person name="Schneeberger K."/>
        </authorList>
    </citation>
    <scope>NUCLEOTIDE SEQUENCE [LARGE SCALE GENOMIC DNA]</scope>
    <source>
        <strain evidence="2">cv. Rojo Pasion</strain>
    </source>
</reference>
<dbReference type="AlphaFoldDB" id="A0A6J5X3I5"/>
<dbReference type="EMBL" id="CAEKKB010000004">
    <property type="protein sequence ID" value="CAB4307153.1"/>
    <property type="molecule type" value="Genomic_DNA"/>
</dbReference>